<name>A0ABS8SZ59_DATST</name>
<keyword evidence="3" id="KW-1185">Reference proteome</keyword>
<evidence type="ECO:0000313" key="3">
    <source>
        <dbReference type="Proteomes" id="UP000823775"/>
    </source>
</evidence>
<gene>
    <name evidence="2" type="ORF">HAX54_052556</name>
</gene>
<dbReference type="EMBL" id="JACEIK010000956">
    <property type="protein sequence ID" value="MCD7464354.1"/>
    <property type="molecule type" value="Genomic_DNA"/>
</dbReference>
<evidence type="ECO:0000256" key="1">
    <source>
        <dbReference type="SAM" id="MobiDB-lite"/>
    </source>
</evidence>
<protein>
    <submittedName>
        <fullName evidence="2">Uncharacterized protein</fullName>
    </submittedName>
</protein>
<comment type="caution">
    <text evidence="2">The sequence shown here is derived from an EMBL/GenBank/DDBJ whole genome shotgun (WGS) entry which is preliminary data.</text>
</comment>
<feature type="region of interest" description="Disordered" evidence="1">
    <location>
        <begin position="1"/>
        <end position="66"/>
    </location>
</feature>
<accession>A0ABS8SZ59</accession>
<reference evidence="2 3" key="1">
    <citation type="journal article" date="2021" name="BMC Genomics">
        <title>Datura genome reveals duplications of psychoactive alkaloid biosynthetic genes and high mutation rate following tissue culture.</title>
        <authorList>
            <person name="Rajewski A."/>
            <person name="Carter-House D."/>
            <person name="Stajich J."/>
            <person name="Litt A."/>
        </authorList>
    </citation>
    <scope>NUCLEOTIDE SEQUENCE [LARGE SCALE GENOMIC DNA]</scope>
    <source>
        <strain evidence="2">AR-01</strain>
    </source>
</reference>
<feature type="compositionally biased region" description="Low complexity" evidence="1">
    <location>
        <begin position="54"/>
        <end position="66"/>
    </location>
</feature>
<proteinExistence type="predicted"/>
<organism evidence="2 3">
    <name type="scientific">Datura stramonium</name>
    <name type="common">Jimsonweed</name>
    <name type="synonym">Common thornapple</name>
    <dbReference type="NCBI Taxonomy" id="4076"/>
    <lineage>
        <taxon>Eukaryota</taxon>
        <taxon>Viridiplantae</taxon>
        <taxon>Streptophyta</taxon>
        <taxon>Embryophyta</taxon>
        <taxon>Tracheophyta</taxon>
        <taxon>Spermatophyta</taxon>
        <taxon>Magnoliopsida</taxon>
        <taxon>eudicotyledons</taxon>
        <taxon>Gunneridae</taxon>
        <taxon>Pentapetalae</taxon>
        <taxon>asterids</taxon>
        <taxon>lamiids</taxon>
        <taxon>Solanales</taxon>
        <taxon>Solanaceae</taxon>
        <taxon>Solanoideae</taxon>
        <taxon>Datureae</taxon>
        <taxon>Datura</taxon>
    </lineage>
</organism>
<feature type="non-terminal residue" evidence="2">
    <location>
        <position position="1"/>
    </location>
</feature>
<sequence length="66" mass="7518">AKGSTANGLAHKNREPTRKKKKKDKQKREQTSLEASPHLPPLPLRHPRWDELAKQQSQEKPPSKSS</sequence>
<dbReference type="Proteomes" id="UP000823775">
    <property type="component" value="Unassembled WGS sequence"/>
</dbReference>
<evidence type="ECO:0000313" key="2">
    <source>
        <dbReference type="EMBL" id="MCD7464354.1"/>
    </source>
</evidence>